<accession>A0A7Z0AA90</accession>
<feature type="region of interest" description="Disordered" evidence="1">
    <location>
        <begin position="1"/>
        <end position="28"/>
    </location>
</feature>
<feature type="compositionally biased region" description="Polar residues" evidence="1">
    <location>
        <begin position="1"/>
        <end position="10"/>
    </location>
</feature>
<keyword evidence="2" id="KW-0812">Transmembrane</keyword>
<feature type="transmembrane region" description="Helical" evidence="2">
    <location>
        <begin position="39"/>
        <end position="57"/>
    </location>
</feature>
<feature type="compositionally biased region" description="Basic and acidic residues" evidence="1">
    <location>
        <begin position="15"/>
        <end position="25"/>
    </location>
</feature>
<keyword evidence="4" id="KW-1185">Reference proteome</keyword>
<reference evidence="3 4" key="1">
    <citation type="submission" date="2020-07" db="EMBL/GenBank/DDBJ databases">
        <title>Sequencing the genomes of 1000 actinobacteria strains.</title>
        <authorList>
            <person name="Klenk H.-P."/>
        </authorList>
    </citation>
    <scope>NUCLEOTIDE SEQUENCE [LARGE SCALE GENOMIC DNA]</scope>
    <source>
        <strain evidence="3 4">DSM 26341</strain>
    </source>
</reference>
<feature type="transmembrane region" description="Helical" evidence="2">
    <location>
        <begin position="186"/>
        <end position="206"/>
    </location>
</feature>
<feature type="transmembrane region" description="Helical" evidence="2">
    <location>
        <begin position="106"/>
        <end position="128"/>
    </location>
</feature>
<name>A0A7Z0AA90_9MICO</name>
<evidence type="ECO:0000256" key="1">
    <source>
        <dbReference type="SAM" id="MobiDB-lite"/>
    </source>
</evidence>
<sequence>MANIQPSASMTARPEQTRQDARPASRPDLLVGKAHGKDVAANGMVMGIAAIAWFGWAHQAEMAALQVPLAFGMAAGLALGIVCFTARRRLGGQSVHETNTKRANTVYYAAVGFEVVFAFGGAITLGKLEHPEYIIAWIMAVMGIHFLPLARLYRIRELTLTGALCIVAGAVGAITGLTGFLAPAVIAGVGGGAVLLATGIVCAARLRRAW</sequence>
<gene>
    <name evidence="3" type="ORF">BJY26_001478</name>
</gene>
<evidence type="ECO:0000313" key="4">
    <source>
        <dbReference type="Proteomes" id="UP000539111"/>
    </source>
</evidence>
<dbReference type="AlphaFoldDB" id="A0A7Z0AA90"/>
<evidence type="ECO:0000313" key="3">
    <source>
        <dbReference type="EMBL" id="NYI67172.1"/>
    </source>
</evidence>
<feature type="transmembrane region" description="Helical" evidence="2">
    <location>
        <begin position="63"/>
        <end position="86"/>
    </location>
</feature>
<protein>
    <submittedName>
        <fullName evidence="3">Uncharacterized protein</fullName>
    </submittedName>
</protein>
<keyword evidence="2" id="KW-1133">Transmembrane helix</keyword>
<proteinExistence type="predicted"/>
<feature type="transmembrane region" description="Helical" evidence="2">
    <location>
        <begin position="160"/>
        <end position="180"/>
    </location>
</feature>
<dbReference type="EMBL" id="JACBZP010000001">
    <property type="protein sequence ID" value="NYI67172.1"/>
    <property type="molecule type" value="Genomic_DNA"/>
</dbReference>
<feature type="transmembrane region" description="Helical" evidence="2">
    <location>
        <begin position="134"/>
        <end position="153"/>
    </location>
</feature>
<dbReference type="RefSeq" id="WP_179426967.1">
    <property type="nucleotide sequence ID" value="NZ_JACBZP010000001.1"/>
</dbReference>
<keyword evidence="2" id="KW-0472">Membrane</keyword>
<dbReference type="Proteomes" id="UP000539111">
    <property type="component" value="Unassembled WGS sequence"/>
</dbReference>
<evidence type="ECO:0000256" key="2">
    <source>
        <dbReference type="SAM" id="Phobius"/>
    </source>
</evidence>
<comment type="caution">
    <text evidence="3">The sequence shown here is derived from an EMBL/GenBank/DDBJ whole genome shotgun (WGS) entry which is preliminary data.</text>
</comment>
<organism evidence="3 4">
    <name type="scientific">Spelaeicoccus albus</name>
    <dbReference type="NCBI Taxonomy" id="1280376"/>
    <lineage>
        <taxon>Bacteria</taxon>
        <taxon>Bacillati</taxon>
        <taxon>Actinomycetota</taxon>
        <taxon>Actinomycetes</taxon>
        <taxon>Micrococcales</taxon>
        <taxon>Brevibacteriaceae</taxon>
        <taxon>Spelaeicoccus</taxon>
    </lineage>
</organism>